<dbReference type="EMBL" id="JAIWYP010000014">
    <property type="protein sequence ID" value="KAH3707627.1"/>
    <property type="molecule type" value="Genomic_DNA"/>
</dbReference>
<gene>
    <name evidence="2" type="ORF">DPMN_067037</name>
</gene>
<feature type="compositionally biased region" description="Basic residues" evidence="1">
    <location>
        <begin position="76"/>
        <end position="87"/>
    </location>
</feature>
<keyword evidence="3" id="KW-1185">Reference proteome</keyword>
<proteinExistence type="predicted"/>
<reference evidence="2" key="1">
    <citation type="journal article" date="2019" name="bioRxiv">
        <title>The Genome of the Zebra Mussel, Dreissena polymorpha: A Resource for Invasive Species Research.</title>
        <authorList>
            <person name="McCartney M.A."/>
            <person name="Auch B."/>
            <person name="Kono T."/>
            <person name="Mallez S."/>
            <person name="Zhang Y."/>
            <person name="Obille A."/>
            <person name="Becker A."/>
            <person name="Abrahante J.E."/>
            <person name="Garbe J."/>
            <person name="Badalamenti J.P."/>
            <person name="Herman A."/>
            <person name="Mangelson H."/>
            <person name="Liachko I."/>
            <person name="Sullivan S."/>
            <person name="Sone E.D."/>
            <person name="Koren S."/>
            <person name="Silverstein K.A.T."/>
            <person name="Beckman K.B."/>
            <person name="Gohl D.M."/>
        </authorList>
    </citation>
    <scope>NUCLEOTIDE SEQUENCE</scope>
    <source>
        <strain evidence="2">Duluth1</strain>
        <tissue evidence="2">Whole animal</tissue>
    </source>
</reference>
<evidence type="ECO:0000313" key="2">
    <source>
        <dbReference type="EMBL" id="KAH3707627.1"/>
    </source>
</evidence>
<accession>A0A9D4BTB4</accession>
<comment type="caution">
    <text evidence="2">The sequence shown here is derived from an EMBL/GenBank/DDBJ whole genome shotgun (WGS) entry which is preliminary data.</text>
</comment>
<evidence type="ECO:0000313" key="3">
    <source>
        <dbReference type="Proteomes" id="UP000828390"/>
    </source>
</evidence>
<protein>
    <submittedName>
        <fullName evidence="2">Uncharacterized protein</fullName>
    </submittedName>
</protein>
<dbReference type="AlphaFoldDB" id="A0A9D4BTB4"/>
<dbReference type="Proteomes" id="UP000828390">
    <property type="component" value="Unassembled WGS sequence"/>
</dbReference>
<sequence>MCCGADGDLVPVAPGDPLPAQETHATQVNKHGSVNERVNQRVEIRQSGCPYQDGRRYSIMPVGHIVFDDPQNNGNRKPHYYKRHHQNNKGPDYFLVPLMT</sequence>
<reference evidence="2" key="2">
    <citation type="submission" date="2020-11" db="EMBL/GenBank/DDBJ databases">
        <authorList>
            <person name="McCartney M.A."/>
            <person name="Auch B."/>
            <person name="Kono T."/>
            <person name="Mallez S."/>
            <person name="Becker A."/>
            <person name="Gohl D.M."/>
            <person name="Silverstein K.A.T."/>
            <person name="Koren S."/>
            <person name="Bechman K.B."/>
            <person name="Herman A."/>
            <person name="Abrahante J.E."/>
            <person name="Garbe J."/>
        </authorList>
    </citation>
    <scope>NUCLEOTIDE SEQUENCE</scope>
    <source>
        <strain evidence="2">Duluth1</strain>
        <tissue evidence="2">Whole animal</tissue>
    </source>
</reference>
<organism evidence="2 3">
    <name type="scientific">Dreissena polymorpha</name>
    <name type="common">Zebra mussel</name>
    <name type="synonym">Mytilus polymorpha</name>
    <dbReference type="NCBI Taxonomy" id="45954"/>
    <lineage>
        <taxon>Eukaryota</taxon>
        <taxon>Metazoa</taxon>
        <taxon>Spiralia</taxon>
        <taxon>Lophotrochozoa</taxon>
        <taxon>Mollusca</taxon>
        <taxon>Bivalvia</taxon>
        <taxon>Autobranchia</taxon>
        <taxon>Heteroconchia</taxon>
        <taxon>Euheterodonta</taxon>
        <taxon>Imparidentia</taxon>
        <taxon>Neoheterodontei</taxon>
        <taxon>Myida</taxon>
        <taxon>Dreissenoidea</taxon>
        <taxon>Dreissenidae</taxon>
        <taxon>Dreissena</taxon>
    </lineage>
</organism>
<name>A0A9D4BTB4_DREPO</name>
<feature type="compositionally biased region" description="Polar residues" evidence="1">
    <location>
        <begin position="23"/>
        <end position="32"/>
    </location>
</feature>
<evidence type="ECO:0000256" key="1">
    <source>
        <dbReference type="SAM" id="MobiDB-lite"/>
    </source>
</evidence>
<feature type="region of interest" description="Disordered" evidence="1">
    <location>
        <begin position="66"/>
        <end position="88"/>
    </location>
</feature>
<feature type="region of interest" description="Disordered" evidence="1">
    <location>
        <begin position="14"/>
        <end position="37"/>
    </location>
</feature>